<keyword evidence="3" id="KW-1185">Reference proteome</keyword>
<sequence length="54" mass="6103">RSKGGSMLAFPFLIFSSSSHTVLKDFYWKIQQQGLEPHCSVALETTNRSFHSVT</sequence>
<dbReference type="AlphaFoldDB" id="R0JIB1"/>
<proteinExistence type="predicted"/>
<keyword evidence="1" id="KW-0732">Signal</keyword>
<reference evidence="3" key="1">
    <citation type="journal article" date="2013" name="Nat. Genet.">
        <title>The duck genome and transcriptome provide insight into an avian influenza virus reservoir species.</title>
        <authorList>
            <person name="Huang Y."/>
            <person name="Li Y."/>
            <person name="Burt D.W."/>
            <person name="Chen H."/>
            <person name="Zhang Y."/>
            <person name="Qian W."/>
            <person name="Kim H."/>
            <person name="Gan S."/>
            <person name="Zhao Y."/>
            <person name="Li J."/>
            <person name="Yi K."/>
            <person name="Feng H."/>
            <person name="Zhu P."/>
            <person name="Li B."/>
            <person name="Liu Q."/>
            <person name="Fairley S."/>
            <person name="Magor K.E."/>
            <person name="Du Z."/>
            <person name="Hu X."/>
            <person name="Goodman L."/>
            <person name="Tafer H."/>
            <person name="Vignal A."/>
            <person name="Lee T."/>
            <person name="Kim K.W."/>
            <person name="Sheng Z."/>
            <person name="An Y."/>
            <person name="Searle S."/>
            <person name="Herrero J."/>
            <person name="Groenen M.A."/>
            <person name="Crooijmans R.P."/>
            <person name="Faraut T."/>
            <person name="Cai Q."/>
            <person name="Webster R.G."/>
            <person name="Aldridge J.R."/>
            <person name="Warren W.C."/>
            <person name="Bartschat S."/>
            <person name="Kehr S."/>
            <person name="Marz M."/>
            <person name="Stadler P.F."/>
            <person name="Smith J."/>
            <person name="Kraus R.H."/>
            <person name="Zhao Y."/>
            <person name="Ren L."/>
            <person name="Fei J."/>
            <person name="Morisson M."/>
            <person name="Kaiser P."/>
            <person name="Griffin D.K."/>
            <person name="Rao M."/>
            <person name="Pitel F."/>
            <person name="Wang J."/>
            <person name="Li N."/>
        </authorList>
    </citation>
    <scope>NUCLEOTIDE SEQUENCE [LARGE SCALE GENOMIC DNA]</scope>
</reference>
<organism evidence="2 3">
    <name type="scientific">Anas platyrhynchos</name>
    <name type="common">Mallard</name>
    <name type="synonym">Anas boschas</name>
    <dbReference type="NCBI Taxonomy" id="8839"/>
    <lineage>
        <taxon>Eukaryota</taxon>
        <taxon>Metazoa</taxon>
        <taxon>Chordata</taxon>
        <taxon>Craniata</taxon>
        <taxon>Vertebrata</taxon>
        <taxon>Euteleostomi</taxon>
        <taxon>Archelosauria</taxon>
        <taxon>Archosauria</taxon>
        <taxon>Dinosauria</taxon>
        <taxon>Saurischia</taxon>
        <taxon>Theropoda</taxon>
        <taxon>Coelurosauria</taxon>
        <taxon>Aves</taxon>
        <taxon>Neognathae</taxon>
        <taxon>Galloanserae</taxon>
        <taxon>Anseriformes</taxon>
        <taxon>Anatidae</taxon>
        <taxon>Anatinae</taxon>
        <taxon>Anas</taxon>
    </lineage>
</organism>
<feature type="non-terminal residue" evidence="2">
    <location>
        <position position="54"/>
    </location>
</feature>
<evidence type="ECO:0000256" key="1">
    <source>
        <dbReference type="SAM" id="SignalP"/>
    </source>
</evidence>
<feature type="non-terminal residue" evidence="2">
    <location>
        <position position="1"/>
    </location>
</feature>
<dbReference type="Proteomes" id="UP000296049">
    <property type="component" value="Unassembled WGS sequence"/>
</dbReference>
<name>R0JIB1_ANAPL</name>
<feature type="signal peptide" evidence="1">
    <location>
        <begin position="1"/>
        <end position="19"/>
    </location>
</feature>
<evidence type="ECO:0000313" key="3">
    <source>
        <dbReference type="Proteomes" id="UP000296049"/>
    </source>
</evidence>
<feature type="chain" id="PRO_5004342715" evidence="1">
    <location>
        <begin position="20"/>
        <end position="54"/>
    </location>
</feature>
<accession>R0JIB1</accession>
<protein>
    <submittedName>
        <fullName evidence="2">Uncharacterized protein</fullName>
    </submittedName>
</protein>
<gene>
    <name evidence="2" type="ORF">Anapl_11391</name>
</gene>
<evidence type="ECO:0000313" key="2">
    <source>
        <dbReference type="EMBL" id="EOA96985.1"/>
    </source>
</evidence>
<dbReference type="EMBL" id="KB743814">
    <property type="protein sequence ID" value="EOA96985.1"/>
    <property type="molecule type" value="Genomic_DNA"/>
</dbReference>